<accession>A0A495PVE5</accession>
<protein>
    <submittedName>
        <fullName evidence="3">Endonuclease/exonuclease/phosphatase (EEP) superfamily protein YafD</fullName>
    </submittedName>
</protein>
<dbReference type="InterPro" id="IPR036691">
    <property type="entry name" value="Endo/exonu/phosph_ase_sf"/>
</dbReference>
<reference evidence="3 4" key="1">
    <citation type="submission" date="2018-10" db="EMBL/GenBank/DDBJ databases">
        <title>Genomic Encyclopedia of Archaeal and Bacterial Type Strains, Phase II (KMG-II): from individual species to whole genera.</title>
        <authorList>
            <person name="Goeker M."/>
        </authorList>
    </citation>
    <scope>NUCLEOTIDE SEQUENCE [LARGE SCALE GENOMIC DNA]</scope>
    <source>
        <strain evidence="3 4">DSM 19839</strain>
    </source>
</reference>
<dbReference type="EMBL" id="RBLG01000001">
    <property type="protein sequence ID" value="RKS55165.1"/>
    <property type="molecule type" value="Genomic_DNA"/>
</dbReference>
<dbReference type="GO" id="GO:0004527">
    <property type="term" value="F:exonuclease activity"/>
    <property type="evidence" value="ECO:0007669"/>
    <property type="project" value="UniProtKB-KW"/>
</dbReference>
<keyword evidence="3" id="KW-0540">Nuclease</keyword>
<keyword evidence="1" id="KW-1133">Transmembrane helix</keyword>
<feature type="domain" description="Endonuclease/exonuclease/phosphatase" evidence="2">
    <location>
        <begin position="99"/>
        <end position="302"/>
    </location>
</feature>
<dbReference type="Gene3D" id="3.60.10.10">
    <property type="entry name" value="Endonuclease/exonuclease/phosphatase"/>
    <property type="match status" value="1"/>
</dbReference>
<dbReference type="RefSeq" id="WP_121343998.1">
    <property type="nucleotide sequence ID" value="NZ_RBLG01000001.1"/>
</dbReference>
<keyword evidence="3" id="KW-0378">Hydrolase</keyword>
<dbReference type="OrthoDB" id="9796594at2"/>
<organism evidence="3 4">
    <name type="scientific">Gillisia mitskevichiae</name>
    <dbReference type="NCBI Taxonomy" id="270921"/>
    <lineage>
        <taxon>Bacteria</taxon>
        <taxon>Pseudomonadati</taxon>
        <taxon>Bacteroidota</taxon>
        <taxon>Flavobacteriia</taxon>
        <taxon>Flavobacteriales</taxon>
        <taxon>Flavobacteriaceae</taxon>
        <taxon>Gillisia</taxon>
    </lineage>
</organism>
<keyword evidence="4" id="KW-1185">Reference proteome</keyword>
<name>A0A495PVE5_9FLAO</name>
<keyword evidence="1" id="KW-0472">Membrane</keyword>
<proteinExistence type="predicted"/>
<comment type="caution">
    <text evidence="3">The sequence shown here is derived from an EMBL/GenBank/DDBJ whole genome shotgun (WGS) entry which is preliminary data.</text>
</comment>
<dbReference type="Pfam" id="PF03372">
    <property type="entry name" value="Exo_endo_phos"/>
    <property type="match status" value="1"/>
</dbReference>
<keyword evidence="1" id="KW-0812">Transmembrane</keyword>
<feature type="transmembrane region" description="Helical" evidence="1">
    <location>
        <begin position="9"/>
        <end position="33"/>
    </location>
</feature>
<dbReference type="GO" id="GO:0004519">
    <property type="term" value="F:endonuclease activity"/>
    <property type="evidence" value="ECO:0007669"/>
    <property type="project" value="UniProtKB-KW"/>
</dbReference>
<feature type="transmembrane region" description="Helical" evidence="1">
    <location>
        <begin position="62"/>
        <end position="83"/>
    </location>
</feature>
<sequence length="311" mass="35694">MKSKFIQNLLFVLLTGTAFFTLLPTFFPNIWWIDLMSHFRVQYLLVLFLFFILFIVFYQKRILLIILVLLFVWNAKEVLPLYISPEPVSENFDNKISILSINLLSSNTDLASVLELIKEKDPDVLVFMELTPKWDQELKSLYQFFPYNASEVRIDNFGIAMLSKIKMESSVTYFDNNIKPSIIANFIYSNEPLTVVATHPLPPINSETFNLRNEQLKNIAGRRASFSDNFILIGDLNTSSFSSHFKDLLSKSELKDSRNGFGVGTTWPANFYPLRTTLDHCLVSKGLDVLAQSPQRNIGSDHLPIYLEIGI</sequence>
<evidence type="ECO:0000256" key="1">
    <source>
        <dbReference type="SAM" id="Phobius"/>
    </source>
</evidence>
<evidence type="ECO:0000313" key="3">
    <source>
        <dbReference type="EMBL" id="RKS55165.1"/>
    </source>
</evidence>
<feature type="transmembrane region" description="Helical" evidence="1">
    <location>
        <begin position="39"/>
        <end position="57"/>
    </location>
</feature>
<evidence type="ECO:0000259" key="2">
    <source>
        <dbReference type="Pfam" id="PF03372"/>
    </source>
</evidence>
<dbReference type="AlphaFoldDB" id="A0A495PVE5"/>
<keyword evidence="3" id="KW-0269">Exonuclease</keyword>
<evidence type="ECO:0000313" key="4">
    <source>
        <dbReference type="Proteomes" id="UP000276282"/>
    </source>
</evidence>
<gene>
    <name evidence="3" type="ORF">BC962_0124</name>
</gene>
<dbReference type="InterPro" id="IPR005135">
    <property type="entry name" value="Endo/exonuclease/phosphatase"/>
</dbReference>
<keyword evidence="3" id="KW-0255">Endonuclease</keyword>
<dbReference type="SUPFAM" id="SSF56219">
    <property type="entry name" value="DNase I-like"/>
    <property type="match status" value="1"/>
</dbReference>
<dbReference type="Proteomes" id="UP000276282">
    <property type="component" value="Unassembled WGS sequence"/>
</dbReference>